<dbReference type="InterPro" id="IPR011545">
    <property type="entry name" value="DEAD/DEAH_box_helicase_dom"/>
</dbReference>
<dbReference type="Proteomes" id="UP000028840">
    <property type="component" value="Unassembled WGS sequence"/>
</dbReference>
<name>A0A086PWI8_TOXGO</name>
<comment type="domain">
    <text evidence="4">The Q motif is unique to and characteristic of the DEAD box family of RNA helicases and controls ATP binding and hydrolysis.</text>
</comment>
<dbReference type="GO" id="GO:0016787">
    <property type="term" value="F:hydrolase activity"/>
    <property type="evidence" value="ECO:0007669"/>
    <property type="project" value="UniProtKB-KW"/>
</dbReference>
<evidence type="ECO:0000256" key="2">
    <source>
        <dbReference type="ARBA" id="ARBA00022801"/>
    </source>
</evidence>
<comment type="similarity">
    <text evidence="4">Belongs to the DEAD box helicase family.</text>
</comment>
<feature type="compositionally biased region" description="Basic and acidic residues" evidence="5">
    <location>
        <begin position="34"/>
        <end position="45"/>
    </location>
</feature>
<reference evidence="7 8" key="1">
    <citation type="submission" date="2014-08" db="EMBL/GenBank/DDBJ databases">
        <authorList>
            <person name="Sibley D."/>
            <person name="Venepally P."/>
            <person name="Karamycheva S."/>
            <person name="Hadjithomas M."/>
            <person name="Khan A."/>
            <person name="Brunk B."/>
            <person name="Roos D."/>
            <person name="Caler E."/>
            <person name="Lorenzi H."/>
        </authorList>
    </citation>
    <scope>NUCLEOTIDE SEQUENCE [LARGE SCALE GENOMIC DNA]</scope>
    <source>
        <strain evidence="7 8">VAND</strain>
    </source>
</reference>
<dbReference type="Pfam" id="PF00270">
    <property type="entry name" value="DEAD"/>
    <property type="match status" value="1"/>
</dbReference>
<dbReference type="VEuPathDB" id="ToxoDB:TGVAND_244000A"/>
<keyword evidence="1 4" id="KW-0547">Nucleotide-binding</keyword>
<dbReference type="EMBL" id="AEYJ02001104">
    <property type="protein sequence ID" value="KFH04720.1"/>
    <property type="molecule type" value="Genomic_DNA"/>
</dbReference>
<feature type="region of interest" description="Disordered" evidence="5">
    <location>
        <begin position="1"/>
        <end position="68"/>
    </location>
</feature>
<keyword evidence="2 4" id="KW-0378">Hydrolase</keyword>
<dbReference type="PROSITE" id="PS51192">
    <property type="entry name" value="HELICASE_ATP_BIND_1"/>
    <property type="match status" value="1"/>
</dbReference>
<gene>
    <name evidence="7" type="ORF">TGVAND_244000A</name>
</gene>
<evidence type="ECO:0000313" key="8">
    <source>
        <dbReference type="Proteomes" id="UP000028840"/>
    </source>
</evidence>
<proteinExistence type="inferred from homology"/>
<dbReference type="EC" id="3.6.4.13" evidence="4"/>
<dbReference type="GO" id="GO:0003723">
    <property type="term" value="F:RNA binding"/>
    <property type="evidence" value="ECO:0007669"/>
    <property type="project" value="UniProtKB-UniRule"/>
</dbReference>
<evidence type="ECO:0000256" key="3">
    <source>
        <dbReference type="ARBA" id="ARBA00022840"/>
    </source>
</evidence>
<comment type="catalytic activity">
    <reaction evidence="4">
        <text>ATP + H2O = ADP + phosphate + H(+)</text>
        <dbReference type="Rhea" id="RHEA:13065"/>
        <dbReference type="ChEBI" id="CHEBI:15377"/>
        <dbReference type="ChEBI" id="CHEBI:15378"/>
        <dbReference type="ChEBI" id="CHEBI:30616"/>
        <dbReference type="ChEBI" id="CHEBI:43474"/>
        <dbReference type="ChEBI" id="CHEBI:456216"/>
        <dbReference type="EC" id="3.6.4.13"/>
    </reaction>
</comment>
<dbReference type="GO" id="GO:0005524">
    <property type="term" value="F:ATP binding"/>
    <property type="evidence" value="ECO:0007669"/>
    <property type="project" value="UniProtKB-UniRule"/>
</dbReference>
<evidence type="ECO:0000256" key="5">
    <source>
        <dbReference type="SAM" id="MobiDB-lite"/>
    </source>
</evidence>
<dbReference type="InterPro" id="IPR027417">
    <property type="entry name" value="P-loop_NTPase"/>
</dbReference>
<dbReference type="Gene3D" id="3.40.50.300">
    <property type="entry name" value="P-loop containing nucleotide triphosphate hydrolases"/>
    <property type="match status" value="1"/>
</dbReference>
<dbReference type="GO" id="GO:0003724">
    <property type="term" value="F:RNA helicase activity"/>
    <property type="evidence" value="ECO:0007669"/>
    <property type="project" value="UniProtKB-EC"/>
</dbReference>
<comment type="caution">
    <text evidence="7">The sequence shown here is derived from an EMBL/GenBank/DDBJ whole genome shotgun (WGS) entry which is preliminary data.</text>
</comment>
<evidence type="ECO:0000256" key="1">
    <source>
        <dbReference type="ARBA" id="ARBA00022741"/>
    </source>
</evidence>
<dbReference type="AlphaFoldDB" id="A0A086PWI8"/>
<dbReference type="PANTHER" id="PTHR24031">
    <property type="entry name" value="RNA HELICASE"/>
    <property type="match status" value="1"/>
</dbReference>
<organism evidence="7 8">
    <name type="scientific">Toxoplasma gondii VAND</name>
    <dbReference type="NCBI Taxonomy" id="933077"/>
    <lineage>
        <taxon>Eukaryota</taxon>
        <taxon>Sar</taxon>
        <taxon>Alveolata</taxon>
        <taxon>Apicomplexa</taxon>
        <taxon>Conoidasida</taxon>
        <taxon>Coccidia</taxon>
        <taxon>Eucoccidiorida</taxon>
        <taxon>Eimeriorina</taxon>
        <taxon>Sarcocystidae</taxon>
        <taxon>Toxoplasma</taxon>
    </lineage>
</organism>
<keyword evidence="4" id="KW-0694">RNA-binding</keyword>
<keyword evidence="3 4" id="KW-0067">ATP-binding</keyword>
<dbReference type="InterPro" id="IPR014001">
    <property type="entry name" value="Helicase_ATP-bd"/>
</dbReference>
<dbReference type="SUPFAM" id="SSF52540">
    <property type="entry name" value="P-loop containing nucleoside triphosphate hydrolases"/>
    <property type="match status" value="1"/>
</dbReference>
<protein>
    <recommendedName>
        <fullName evidence="4">ATP-dependent RNA helicase</fullName>
        <ecNumber evidence="4">3.6.4.13</ecNumber>
    </recommendedName>
</protein>
<keyword evidence="4 7" id="KW-0347">Helicase</keyword>
<accession>A0A086PWI8</accession>
<sequence length="174" mass="18884">MAKERLIRGGGSASRGFGKKRKEFQKRAPSGKLRQKEQQEIRVVEEGAMARAAGKEEGDPSVSRENAAGTPTLSRFFFSDLPLSQYTRRGLKEGGFHLLSSIQARAIPHALRGADVLGEAKTGSGKTLCFVIPVLECLYRNCVSSIDGLAALILAPTRELAVQIFDVIKLVGRD</sequence>
<evidence type="ECO:0000313" key="7">
    <source>
        <dbReference type="EMBL" id="KFH04720.1"/>
    </source>
</evidence>
<comment type="function">
    <text evidence="4">RNA helicase.</text>
</comment>
<feature type="domain" description="Helicase ATP-binding" evidence="6">
    <location>
        <begin position="107"/>
        <end position="174"/>
    </location>
</feature>
<reference evidence="7 8" key="2">
    <citation type="journal article" date="2015" name="Eukaryot. Cell">
        <title>Genetic mapping reveals that sinefungin resistance in Toxoplasma gondii is controlled by a putative amino acid transporter locus that can be used as a negative selectable marker.</title>
        <authorList>
            <person name="Behnke M.S."/>
            <person name="Khan A."/>
            <person name="Sibley L.D."/>
        </authorList>
    </citation>
    <scope>NUCLEOTIDE SEQUENCE [LARGE SCALE GENOMIC DNA]</scope>
    <source>
        <strain evidence="7 8">VAND</strain>
    </source>
</reference>
<evidence type="ECO:0000256" key="4">
    <source>
        <dbReference type="RuleBase" id="RU365068"/>
    </source>
</evidence>
<evidence type="ECO:0000259" key="6">
    <source>
        <dbReference type="PROSITE" id="PS51192"/>
    </source>
</evidence>